<dbReference type="InterPro" id="IPR027823">
    <property type="entry name" value="DUF4468"/>
</dbReference>
<reference evidence="4" key="1">
    <citation type="submission" date="2018-11" db="EMBL/GenBank/DDBJ databases">
        <title>Proposal to divide the Flavobacteriaceae and reorganize its genera based on Amino Acid Identity values calculated from whole genome sequences.</title>
        <authorList>
            <person name="Nicholson A.C."/>
            <person name="Gulvik C.A."/>
            <person name="Whitney A.M."/>
            <person name="Humrighouse B.W."/>
            <person name="Bell M."/>
            <person name="Holmes B."/>
            <person name="Steigerwalt A.G."/>
            <person name="Villarma A."/>
            <person name="Sheth M."/>
            <person name="Batra D."/>
            <person name="Pryor J."/>
            <person name="Bernardet J.-F."/>
            <person name="Hugo C."/>
            <person name="Kampfer P."/>
            <person name="Newman J."/>
            <person name="McQuiston J.R."/>
        </authorList>
    </citation>
    <scope>NUCLEOTIDE SEQUENCE [LARGE SCALE GENOMIC DNA]</scope>
    <source>
        <strain evidence="4">G0229</strain>
    </source>
</reference>
<feature type="domain" description="DUF4468" evidence="2">
    <location>
        <begin position="36"/>
        <end position="111"/>
    </location>
</feature>
<dbReference type="AlphaFoldDB" id="A0A3G6TAL5"/>
<dbReference type="Gene3D" id="3.30.530.80">
    <property type="match status" value="1"/>
</dbReference>
<keyword evidence="1" id="KW-0732">Signal</keyword>
<protein>
    <submittedName>
        <fullName evidence="3">DUF4468 domain-containing protein</fullName>
    </submittedName>
</protein>
<keyword evidence="4" id="KW-1185">Reference proteome</keyword>
<organism evidence="3 4">
    <name type="scientific">Chryseobacterium bernardetii</name>
    <dbReference type="NCBI Taxonomy" id="1241978"/>
    <lineage>
        <taxon>Bacteria</taxon>
        <taxon>Pseudomonadati</taxon>
        <taxon>Bacteroidota</taxon>
        <taxon>Flavobacteriia</taxon>
        <taxon>Flavobacteriales</taxon>
        <taxon>Weeksellaceae</taxon>
        <taxon>Chryseobacterium group</taxon>
        <taxon>Chryseobacterium</taxon>
    </lineage>
</organism>
<dbReference type="GeneID" id="99063763"/>
<evidence type="ECO:0000256" key="1">
    <source>
        <dbReference type="SAM" id="SignalP"/>
    </source>
</evidence>
<dbReference type="RefSeq" id="WP_123868792.1">
    <property type="nucleotide sequence ID" value="NZ_CP033932.1"/>
</dbReference>
<gene>
    <name evidence="3" type="ORF">EG339_02975</name>
</gene>
<dbReference type="Pfam" id="PF14730">
    <property type="entry name" value="DUF4468"/>
    <property type="match status" value="1"/>
</dbReference>
<evidence type="ECO:0000313" key="4">
    <source>
        <dbReference type="Proteomes" id="UP000271193"/>
    </source>
</evidence>
<evidence type="ECO:0000259" key="2">
    <source>
        <dbReference type="Pfam" id="PF14730"/>
    </source>
</evidence>
<feature type="chain" id="PRO_5018247081" evidence="1">
    <location>
        <begin position="19"/>
        <end position="202"/>
    </location>
</feature>
<proteinExistence type="predicted"/>
<name>A0A3G6TAL5_9FLAO</name>
<accession>A0A3G6TAL5</accession>
<feature type="signal peptide" evidence="1">
    <location>
        <begin position="1"/>
        <end position="18"/>
    </location>
</feature>
<evidence type="ECO:0000313" key="3">
    <source>
        <dbReference type="EMBL" id="AZB23656.1"/>
    </source>
</evidence>
<sequence>MKQMLIFLLFILSYFFHAQELQLVDGDYTYTKVLETNKSKIDTYKTLKKWLNNSSTKSKYVIDQDDFETGLLSFNETLPEREFIYLQTSQVSYKVNIEIKDNKIRFRVNNIILKNNIGGLASFTQSYAYLITNIEKENSKYEESKKLMDGESKPRIKKKYEYDFNNARNNLRSLTELDTLIKNQILFNQNLIMEKLNENDDW</sequence>
<dbReference type="EMBL" id="CP033932">
    <property type="protein sequence ID" value="AZB23656.1"/>
    <property type="molecule type" value="Genomic_DNA"/>
</dbReference>
<dbReference type="KEGG" id="cben:EG339_02975"/>
<dbReference type="Proteomes" id="UP000271193">
    <property type="component" value="Chromosome"/>
</dbReference>